<dbReference type="Proteomes" id="UP000178880">
    <property type="component" value="Unassembled WGS sequence"/>
</dbReference>
<gene>
    <name evidence="1" type="ORF">A2945_03635</name>
</gene>
<accession>A0A1G2CJ23</accession>
<protein>
    <recommendedName>
        <fullName evidence="3">Cell division protein FtsL</fullName>
    </recommendedName>
</protein>
<dbReference type="AlphaFoldDB" id="A0A1G2CJ23"/>
<reference evidence="1 2" key="1">
    <citation type="journal article" date="2016" name="Nat. Commun.">
        <title>Thousands of microbial genomes shed light on interconnected biogeochemical processes in an aquifer system.</title>
        <authorList>
            <person name="Anantharaman K."/>
            <person name="Brown C.T."/>
            <person name="Hug L.A."/>
            <person name="Sharon I."/>
            <person name="Castelle C.J."/>
            <person name="Probst A.J."/>
            <person name="Thomas B.C."/>
            <person name="Singh A."/>
            <person name="Wilkins M.J."/>
            <person name="Karaoz U."/>
            <person name="Brodie E.L."/>
            <person name="Williams K.H."/>
            <person name="Hubbard S.S."/>
            <person name="Banfield J.F."/>
        </authorList>
    </citation>
    <scope>NUCLEOTIDE SEQUENCE [LARGE SCALE GENOMIC DNA]</scope>
</reference>
<sequence>MKLFAVVILSVLLLVLAAQIYTFTGRAREAEQGFLDFKKKLDQARADQIEFQSELDYYLNPVNLEKELRARFNYRAPDEKLIILVPRGSSTSP</sequence>
<evidence type="ECO:0000313" key="2">
    <source>
        <dbReference type="Proteomes" id="UP000178880"/>
    </source>
</evidence>
<comment type="caution">
    <text evidence="1">The sequence shown here is derived from an EMBL/GenBank/DDBJ whole genome shotgun (WGS) entry which is preliminary data.</text>
</comment>
<dbReference type="EMBL" id="MHLA01000001">
    <property type="protein sequence ID" value="OGZ00408.1"/>
    <property type="molecule type" value="Genomic_DNA"/>
</dbReference>
<proteinExistence type="predicted"/>
<evidence type="ECO:0008006" key="3">
    <source>
        <dbReference type="Google" id="ProtNLM"/>
    </source>
</evidence>
<name>A0A1G2CJ23_9BACT</name>
<organism evidence="1 2">
    <name type="scientific">Candidatus Liptonbacteria bacterium RIFCSPLOWO2_01_FULL_52_25</name>
    <dbReference type="NCBI Taxonomy" id="1798650"/>
    <lineage>
        <taxon>Bacteria</taxon>
        <taxon>Candidatus Liptoniibacteriota</taxon>
    </lineage>
</organism>
<evidence type="ECO:0000313" key="1">
    <source>
        <dbReference type="EMBL" id="OGZ00408.1"/>
    </source>
</evidence>